<protein>
    <submittedName>
        <fullName evidence="1">Uncharacterized protein</fullName>
    </submittedName>
</protein>
<dbReference type="OrthoDB" id="1261782at2"/>
<dbReference type="EMBL" id="FRAV01000002">
    <property type="protein sequence ID" value="SHK24382.1"/>
    <property type="molecule type" value="Genomic_DNA"/>
</dbReference>
<dbReference type="RefSeq" id="WP_073290356.1">
    <property type="nucleotide sequence ID" value="NZ_FRAV01000002.1"/>
</dbReference>
<dbReference type="Proteomes" id="UP000184364">
    <property type="component" value="Unassembled WGS sequence"/>
</dbReference>
<accession>A0A1M6QVU1</accession>
<dbReference type="STRING" id="1302687.SAMN05444267_1002110"/>
<evidence type="ECO:0000313" key="2">
    <source>
        <dbReference type="Proteomes" id="UP000184364"/>
    </source>
</evidence>
<proteinExistence type="predicted"/>
<dbReference type="AlphaFoldDB" id="A0A1M6QVU1"/>
<evidence type="ECO:0000313" key="1">
    <source>
        <dbReference type="EMBL" id="SHK24382.1"/>
    </source>
</evidence>
<name>A0A1M6QVU1_9FLAO</name>
<reference evidence="2" key="1">
    <citation type="submission" date="2016-11" db="EMBL/GenBank/DDBJ databases">
        <authorList>
            <person name="Varghese N."/>
            <person name="Submissions S."/>
        </authorList>
    </citation>
    <scope>NUCLEOTIDE SEQUENCE [LARGE SCALE GENOMIC DNA]</scope>
    <source>
        <strain evidence="2">DSM 26899</strain>
    </source>
</reference>
<keyword evidence="2" id="KW-1185">Reference proteome</keyword>
<organism evidence="1 2">
    <name type="scientific">Chryseobacterium polytrichastri</name>
    <dbReference type="NCBI Taxonomy" id="1302687"/>
    <lineage>
        <taxon>Bacteria</taxon>
        <taxon>Pseudomonadati</taxon>
        <taxon>Bacteroidota</taxon>
        <taxon>Flavobacteriia</taxon>
        <taxon>Flavobacteriales</taxon>
        <taxon>Weeksellaceae</taxon>
        <taxon>Chryseobacterium group</taxon>
        <taxon>Chryseobacterium</taxon>
    </lineage>
</organism>
<sequence>MAGGKITRIIGGSNNIECESWTVYTNQFSVYAGQESHFTADEGTNFGDPKEAPTSYKYFEKGWWTNEDGQEIKEAQIGDRIKFHLKMKNIKSPKGKKVNLELREWDDFDLLMYIVSFMNKELVGHKNTKEYETINLVSNTSNGNVVLTDWELDENSEIVVNLLLDEDSLSKMISNDEGRDLELFFRCRYIDENNLPEIAELPWETWNYLKVKPKPIVEPIIFVHASNEHLLPAIYSTEDGSPWYVNTFKTAIKNGLHSNKINTLSKPYTGDIKKEMTSFEKQAYKIAIRKLEKGELIFNTGRKGTTSRYYELDISQIDKNFKDKIKVGVNRGTGIPGETSKGINQLEAQSQRGLAGTIKTVGEIAGIFGVLSDMTALLRGVADHEIPTPSIIPPFVTMEVNKMKAENDEFIIENWNKQLQIAINEGRNSVKRAVDSPLNKDYKLGFSLIDISEQLLNKLLKKEIFEYNKKSLDFENYMTDLSKGNVENSILVQSIEEKDKYNRSTVNHYIMLYI</sequence>
<gene>
    <name evidence="1" type="ORF">SAMN05444267_1002110</name>
</gene>